<proteinExistence type="predicted"/>
<dbReference type="AlphaFoldDB" id="C6M943"/>
<evidence type="ECO:0000313" key="1">
    <source>
        <dbReference type="EMBL" id="EET43184.1"/>
    </source>
</evidence>
<sequence length="52" mass="5745">MRFNPVAGAEGRFGAVFRPVPSHVPLRAGSVRRSSENGKSSFRRPLWSVYLG</sequence>
<dbReference type="Proteomes" id="UP000005365">
    <property type="component" value="Unassembled WGS sequence"/>
</dbReference>
<accession>C6M943</accession>
<name>C6M943_NEISI</name>
<gene>
    <name evidence="1" type="ORF">NEISICOT_03068</name>
</gene>
<protein>
    <submittedName>
        <fullName evidence="1">Uncharacterized protein</fullName>
    </submittedName>
</protein>
<comment type="caution">
    <text evidence="1">The sequence shown here is derived from an EMBL/GenBank/DDBJ whole genome shotgun (WGS) entry which is preliminary data.</text>
</comment>
<evidence type="ECO:0000313" key="2">
    <source>
        <dbReference type="Proteomes" id="UP000005365"/>
    </source>
</evidence>
<organism evidence="1 2">
    <name type="scientific">Neisseria sicca ATCC 29256</name>
    <dbReference type="NCBI Taxonomy" id="547045"/>
    <lineage>
        <taxon>Bacteria</taxon>
        <taxon>Pseudomonadati</taxon>
        <taxon>Pseudomonadota</taxon>
        <taxon>Betaproteobacteria</taxon>
        <taxon>Neisseriales</taxon>
        <taxon>Neisseriaceae</taxon>
        <taxon>Neisseria</taxon>
    </lineage>
</organism>
<reference evidence="1" key="1">
    <citation type="submission" date="2009-07" db="EMBL/GenBank/DDBJ databases">
        <authorList>
            <person name="Weinstock G."/>
            <person name="Sodergren E."/>
            <person name="Clifton S."/>
            <person name="Fulton L."/>
            <person name="Fulton B."/>
            <person name="Courtney L."/>
            <person name="Fronick C."/>
            <person name="Harrison M."/>
            <person name="Strong C."/>
            <person name="Farmer C."/>
            <person name="Delahaunty K."/>
            <person name="Markovic C."/>
            <person name="Hall O."/>
            <person name="Minx P."/>
            <person name="Tomlinson C."/>
            <person name="Mitreva M."/>
            <person name="Nelson J."/>
            <person name="Hou S."/>
            <person name="Wollam A."/>
            <person name="Pepin K.H."/>
            <person name="Johnson M."/>
            <person name="Bhonagiri V."/>
            <person name="Nash W.E."/>
            <person name="Warren W."/>
            <person name="Chinwalla A."/>
            <person name="Mardis E.R."/>
            <person name="Wilson R.K."/>
        </authorList>
    </citation>
    <scope>NUCLEOTIDE SEQUENCE [LARGE SCALE GENOMIC DNA]</scope>
    <source>
        <strain evidence="1">ATCC 29256</strain>
    </source>
</reference>
<keyword evidence="2" id="KW-1185">Reference proteome</keyword>
<dbReference type="EMBL" id="ACKO02000025">
    <property type="protein sequence ID" value="EET43184.1"/>
    <property type="molecule type" value="Genomic_DNA"/>
</dbReference>